<evidence type="ECO:0000313" key="17">
    <source>
        <dbReference type="Proteomes" id="UP000035760"/>
    </source>
</evidence>
<evidence type="ECO:0000256" key="12">
    <source>
        <dbReference type="RuleBase" id="RU003357"/>
    </source>
</evidence>
<feature type="signal peptide" evidence="13">
    <location>
        <begin position="1"/>
        <end position="22"/>
    </location>
</feature>
<feature type="domain" description="TonB-dependent receptor-like beta-barrel" evidence="14">
    <location>
        <begin position="273"/>
        <end position="624"/>
    </location>
</feature>
<dbReference type="SUPFAM" id="SSF56935">
    <property type="entry name" value="Porins"/>
    <property type="match status" value="1"/>
</dbReference>
<keyword evidence="10 11" id="KW-0998">Cell outer membrane</keyword>
<evidence type="ECO:0000256" key="3">
    <source>
        <dbReference type="ARBA" id="ARBA00022448"/>
    </source>
</evidence>
<dbReference type="Gene3D" id="2.40.170.20">
    <property type="entry name" value="TonB-dependent receptor, beta-barrel domain"/>
    <property type="match status" value="1"/>
</dbReference>
<dbReference type="PROSITE" id="PS52016">
    <property type="entry name" value="TONB_DEPENDENT_REC_3"/>
    <property type="match status" value="1"/>
</dbReference>
<keyword evidence="9 16" id="KW-0675">Receptor</keyword>
<evidence type="ECO:0000256" key="7">
    <source>
        <dbReference type="ARBA" id="ARBA00023077"/>
    </source>
</evidence>
<dbReference type="InterPro" id="IPR039426">
    <property type="entry name" value="TonB-dep_rcpt-like"/>
</dbReference>
<dbReference type="InterPro" id="IPR036942">
    <property type="entry name" value="Beta-barrel_TonB_sf"/>
</dbReference>
<dbReference type="AlphaFoldDB" id="W6MDC0"/>
<evidence type="ECO:0000259" key="14">
    <source>
        <dbReference type="Pfam" id="PF00593"/>
    </source>
</evidence>
<comment type="caution">
    <text evidence="16">The sequence shown here is derived from an EMBL/GenBank/DDBJ whole genome shotgun (WGS) entry which is preliminary data.</text>
</comment>
<evidence type="ECO:0000256" key="9">
    <source>
        <dbReference type="ARBA" id="ARBA00023170"/>
    </source>
</evidence>
<dbReference type="Pfam" id="PF00593">
    <property type="entry name" value="TonB_dep_Rec_b-barrel"/>
    <property type="match status" value="1"/>
</dbReference>
<dbReference type="GO" id="GO:0044718">
    <property type="term" value="P:siderophore transmembrane transport"/>
    <property type="evidence" value="ECO:0007669"/>
    <property type="project" value="TreeGrafter"/>
</dbReference>
<keyword evidence="5 11" id="KW-0812">Transmembrane</keyword>
<dbReference type="InterPro" id="IPR000531">
    <property type="entry name" value="Beta-barrel_TonB"/>
</dbReference>
<proteinExistence type="inferred from homology"/>
<dbReference type="OrthoDB" id="9764669at2"/>
<dbReference type="InterPro" id="IPR037066">
    <property type="entry name" value="Plug_dom_sf"/>
</dbReference>
<reference evidence="16" key="2">
    <citation type="submission" date="2014-03" db="EMBL/GenBank/DDBJ databases">
        <title>Candidatus Competibacter-lineage genomes retrieved from metagenomes reveal functional metabolic diversity.</title>
        <authorList>
            <person name="McIlroy S.J."/>
            <person name="Albertsen M."/>
            <person name="Andresen E.K."/>
            <person name="Saunders A.M."/>
            <person name="Kristiansen R."/>
            <person name="Stokholm-Bjerregaard M."/>
            <person name="Nielsen K.L."/>
            <person name="Nielsen P.H."/>
        </authorList>
    </citation>
    <scope>NUCLEOTIDE SEQUENCE</scope>
    <source>
        <strain evidence="16">Run_A_D11</strain>
    </source>
</reference>
<dbReference type="CDD" id="cd01347">
    <property type="entry name" value="ligand_gated_channel"/>
    <property type="match status" value="1"/>
</dbReference>
<dbReference type="Gene3D" id="2.170.130.10">
    <property type="entry name" value="TonB-dependent receptor, plug domain"/>
    <property type="match status" value="1"/>
</dbReference>
<evidence type="ECO:0000256" key="5">
    <source>
        <dbReference type="ARBA" id="ARBA00022692"/>
    </source>
</evidence>
<evidence type="ECO:0000256" key="6">
    <source>
        <dbReference type="ARBA" id="ARBA00022729"/>
    </source>
</evidence>
<comment type="similarity">
    <text evidence="2">Belongs to the TonB-dependent receptor family. Hemoglobin/haptoglobin binding protein subfamily.</text>
</comment>
<reference evidence="16" key="1">
    <citation type="submission" date="2013-07" db="EMBL/GenBank/DDBJ databases">
        <authorList>
            <person name="McIlroy S."/>
        </authorList>
    </citation>
    <scope>NUCLEOTIDE SEQUENCE [LARGE SCALE GENOMIC DNA]</scope>
    <source>
        <strain evidence="16">Run_A_D11</strain>
    </source>
</reference>
<dbReference type="EMBL" id="CBTJ020000119">
    <property type="protein sequence ID" value="CDI04800.1"/>
    <property type="molecule type" value="Genomic_DNA"/>
</dbReference>
<keyword evidence="3 11" id="KW-0813">Transport</keyword>
<sequence length="687" mass="75667">MRVNVARHATIVSFLVATPVFAKEDVSQFYGEDEDMISLATGTTQPLATAPAVATVITSEDIERLGATTLAEVLETVPGLHVGTERAVSDIFVIRGFFHPFNVQVLVLINGIPVNDAANGGRPQAWRMPVHNIARIEIMRGPGSALYGADAFAGVINITTKTVQDIRGAEVGLLGGSFDTAGVWALYGKRNQEDEQSQDLEVALALEATTTDGYSGTVRADQQSRIDALLGTSASLAPGPLHTGRDDFNARIDLARPNHWRFRAGYQGFHDVGTGAGLGLALDPSGAVDVNLFNADFTYYPSLPKPWEGDIQASYLRTVTEGNVTILPPGTLRGLFPDGVRNAFTYAVDQFRFGGTIRHDGFSGHRLRFGAGVNYTANATEEKVNYLATPAGPIIPAGRFADTRELGIDKALPDADRTNIYGFAQDEWHLAPDWHLTAGVRVDRYSDFGTTVNPRLALVWNTAPDLIFKALYGRAFRAPAFFDLYGNSPFILVGNRDIRPETIDMLEFVALKSWTPYPLTTSLNVFGYETDDLIAIEPTDPLAFASPSTNRNVEGTRGRGFEFEAWYDPTPGLRLKFNYAYQQSRDQETGARETLAPARQVYGEVNWRFQPHWQLNARVKWIFDPFDHALADLALRRTDVADHMDFTLLVNNLFDVEANEPSLFSRALPDGVPLPGRNVMAQIRYRF</sequence>
<keyword evidence="8 11" id="KW-0472">Membrane</keyword>
<comment type="subcellular location">
    <subcellularLocation>
        <location evidence="1 11">Cell outer membrane</location>
        <topology evidence="1 11">Multi-pass membrane protein</topology>
    </subcellularLocation>
</comment>
<evidence type="ECO:0000256" key="10">
    <source>
        <dbReference type="ARBA" id="ARBA00023237"/>
    </source>
</evidence>
<dbReference type="Proteomes" id="UP000035760">
    <property type="component" value="Unassembled WGS sequence"/>
</dbReference>
<dbReference type="GO" id="GO:0009279">
    <property type="term" value="C:cell outer membrane"/>
    <property type="evidence" value="ECO:0007669"/>
    <property type="project" value="UniProtKB-SubCell"/>
</dbReference>
<keyword evidence="17" id="KW-1185">Reference proteome</keyword>
<evidence type="ECO:0000256" key="11">
    <source>
        <dbReference type="PROSITE-ProRule" id="PRU01360"/>
    </source>
</evidence>
<evidence type="ECO:0000256" key="2">
    <source>
        <dbReference type="ARBA" id="ARBA00008143"/>
    </source>
</evidence>
<gene>
    <name evidence="16" type="ORF">BN873_p70038</name>
</gene>
<organism evidence="16 17">
    <name type="scientific">Candidatus Competibacter denitrificans Run_A_D11</name>
    <dbReference type="NCBI Taxonomy" id="1400863"/>
    <lineage>
        <taxon>Bacteria</taxon>
        <taxon>Pseudomonadati</taxon>
        <taxon>Pseudomonadota</taxon>
        <taxon>Gammaproteobacteria</taxon>
        <taxon>Candidatus Competibacteraceae</taxon>
        <taxon>Candidatus Competibacter</taxon>
    </lineage>
</organism>
<dbReference type="InterPro" id="IPR012910">
    <property type="entry name" value="Plug_dom"/>
</dbReference>
<feature type="domain" description="TonB-dependent receptor plug" evidence="15">
    <location>
        <begin position="48"/>
        <end position="155"/>
    </location>
</feature>
<evidence type="ECO:0000313" key="16">
    <source>
        <dbReference type="EMBL" id="CDI04800.1"/>
    </source>
</evidence>
<evidence type="ECO:0000259" key="15">
    <source>
        <dbReference type="Pfam" id="PF07715"/>
    </source>
</evidence>
<dbReference type="RefSeq" id="WP_082161415.1">
    <property type="nucleotide sequence ID" value="NZ_CBTJ020000119.1"/>
</dbReference>
<keyword evidence="6 13" id="KW-0732">Signal</keyword>
<evidence type="ECO:0000256" key="4">
    <source>
        <dbReference type="ARBA" id="ARBA00022452"/>
    </source>
</evidence>
<name>W6MDC0_9GAMM</name>
<evidence type="ECO:0000256" key="1">
    <source>
        <dbReference type="ARBA" id="ARBA00004571"/>
    </source>
</evidence>
<dbReference type="GO" id="GO:0015344">
    <property type="term" value="F:siderophore uptake transmembrane transporter activity"/>
    <property type="evidence" value="ECO:0007669"/>
    <property type="project" value="TreeGrafter"/>
</dbReference>
<dbReference type="PANTHER" id="PTHR30069">
    <property type="entry name" value="TONB-DEPENDENT OUTER MEMBRANE RECEPTOR"/>
    <property type="match status" value="1"/>
</dbReference>
<dbReference type="Pfam" id="PF07715">
    <property type="entry name" value="Plug"/>
    <property type="match status" value="1"/>
</dbReference>
<feature type="chain" id="PRO_5004878584" evidence="13">
    <location>
        <begin position="23"/>
        <end position="687"/>
    </location>
</feature>
<protein>
    <submittedName>
        <fullName evidence="16">TonB-dependent receptor plug</fullName>
    </submittedName>
</protein>
<evidence type="ECO:0000256" key="8">
    <source>
        <dbReference type="ARBA" id="ARBA00023136"/>
    </source>
</evidence>
<accession>W6MDC0</accession>
<keyword evidence="4 11" id="KW-1134">Transmembrane beta strand</keyword>
<evidence type="ECO:0000256" key="13">
    <source>
        <dbReference type="SAM" id="SignalP"/>
    </source>
</evidence>
<dbReference type="PANTHER" id="PTHR30069:SF29">
    <property type="entry name" value="HEMOGLOBIN AND HEMOGLOBIN-HAPTOGLOBIN-BINDING PROTEIN 1-RELATED"/>
    <property type="match status" value="1"/>
</dbReference>
<keyword evidence="7 12" id="KW-0798">TonB box</keyword>